<feature type="repeat" description="ANK" evidence="3">
    <location>
        <begin position="218"/>
        <end position="250"/>
    </location>
</feature>
<dbReference type="PANTHER" id="PTHR24201">
    <property type="entry name" value="ANK_REP_REGION DOMAIN-CONTAINING PROTEIN"/>
    <property type="match status" value="1"/>
</dbReference>
<accession>A0A7M1XLX3</accession>
<reference evidence="5 6" key="1">
    <citation type="submission" date="2018-08" db="EMBL/GenBank/DDBJ databases">
        <title>The first complete genome of Treponema rectale (CHPAT), a commensal spirochete of the bovine rectum.</title>
        <authorList>
            <person name="Staton G.J."/>
            <person name="Clegg S.R."/>
            <person name="Carter S.D."/>
            <person name="Radford A.D."/>
            <person name="Darby A."/>
            <person name="Hall N."/>
            <person name="Birtles R.J."/>
            <person name="Evans N.J."/>
        </authorList>
    </citation>
    <scope>NUCLEOTIDE SEQUENCE [LARGE SCALE GENOMIC DNA]</scope>
    <source>
        <strain evidence="5 6">CHPA</strain>
    </source>
</reference>
<evidence type="ECO:0000256" key="3">
    <source>
        <dbReference type="PROSITE-ProRule" id="PRU00023"/>
    </source>
</evidence>
<dbReference type="InterPro" id="IPR036770">
    <property type="entry name" value="Ankyrin_rpt-contain_sf"/>
</dbReference>
<evidence type="ECO:0000313" key="5">
    <source>
        <dbReference type="EMBL" id="QOS40749.1"/>
    </source>
</evidence>
<dbReference type="KEGG" id="trc:DYE49_09935"/>
<name>A0A7M1XLX3_9SPIR</name>
<proteinExistence type="predicted"/>
<dbReference type="InterPro" id="IPR056640">
    <property type="entry name" value="DUF7738"/>
</dbReference>
<feature type="domain" description="DUF7738" evidence="4">
    <location>
        <begin position="15"/>
        <end position="113"/>
    </location>
</feature>
<dbReference type="AlphaFoldDB" id="A0A7M1XLX3"/>
<keyword evidence="1" id="KW-0677">Repeat</keyword>
<dbReference type="InterPro" id="IPR002110">
    <property type="entry name" value="Ankyrin_rpt"/>
</dbReference>
<gene>
    <name evidence="5" type="ORF">DYE49_09935</name>
</gene>
<dbReference type="Proteomes" id="UP000593591">
    <property type="component" value="Chromosome"/>
</dbReference>
<evidence type="ECO:0000256" key="1">
    <source>
        <dbReference type="ARBA" id="ARBA00022737"/>
    </source>
</evidence>
<feature type="repeat" description="ANK" evidence="3">
    <location>
        <begin position="185"/>
        <end position="217"/>
    </location>
</feature>
<evidence type="ECO:0000259" key="4">
    <source>
        <dbReference type="Pfam" id="PF24880"/>
    </source>
</evidence>
<evidence type="ECO:0000313" key="6">
    <source>
        <dbReference type="Proteomes" id="UP000593591"/>
    </source>
</evidence>
<dbReference type="Pfam" id="PF12796">
    <property type="entry name" value="Ank_2"/>
    <property type="match status" value="1"/>
</dbReference>
<dbReference type="PROSITE" id="PS50297">
    <property type="entry name" value="ANK_REP_REGION"/>
    <property type="match status" value="2"/>
</dbReference>
<sequence>MLRIVQNTKTNLPVLNVSENGLEINGKPLEPFFLLEDLIAVIGQPDERYWQDPEHKFFEICQWNELGLRTRSDYEDNTRVLSFYLCLKKNPKKSLNAFPGDLIVNGVNFAERREEFFFNYIELGRDCIWGKSLDAEYGYCKCDDAEFIAFDFYKTIYIAVFFNRIDYLETLVKAGHDVNCHADFNKEPLLSFAVSKNNPEIMQILIDGGADVNKQDLSGVTPLMTAIKLNLVDMARLLIKAGASFDIKDGRGFTARDYAEKLDVDAGIKELFA</sequence>
<dbReference type="SMART" id="SM00248">
    <property type="entry name" value="ANK"/>
    <property type="match status" value="3"/>
</dbReference>
<protein>
    <submittedName>
        <fullName evidence="5">Ankyrin repeat domain-containing protein</fullName>
    </submittedName>
</protein>
<dbReference type="Gene3D" id="1.25.40.20">
    <property type="entry name" value="Ankyrin repeat-containing domain"/>
    <property type="match status" value="1"/>
</dbReference>
<dbReference type="SUPFAM" id="SSF48403">
    <property type="entry name" value="Ankyrin repeat"/>
    <property type="match status" value="1"/>
</dbReference>
<evidence type="ECO:0000256" key="2">
    <source>
        <dbReference type="ARBA" id="ARBA00023043"/>
    </source>
</evidence>
<dbReference type="EMBL" id="CP031517">
    <property type="protein sequence ID" value="QOS40749.1"/>
    <property type="molecule type" value="Genomic_DNA"/>
</dbReference>
<dbReference type="InterPro" id="IPR050776">
    <property type="entry name" value="Ank_Repeat/CDKN_Inhibitor"/>
</dbReference>
<dbReference type="PROSITE" id="PS50088">
    <property type="entry name" value="ANK_REPEAT"/>
    <property type="match status" value="2"/>
</dbReference>
<dbReference type="Pfam" id="PF24880">
    <property type="entry name" value="DUF7738"/>
    <property type="match status" value="1"/>
</dbReference>
<keyword evidence="2 3" id="KW-0040">ANK repeat</keyword>
<organism evidence="5 6">
    <name type="scientific">Treponema rectale</name>
    <dbReference type="NCBI Taxonomy" id="744512"/>
    <lineage>
        <taxon>Bacteria</taxon>
        <taxon>Pseudomonadati</taxon>
        <taxon>Spirochaetota</taxon>
        <taxon>Spirochaetia</taxon>
        <taxon>Spirochaetales</taxon>
        <taxon>Treponemataceae</taxon>
        <taxon>Treponema</taxon>
    </lineage>
</organism>